<dbReference type="InterPro" id="IPR019888">
    <property type="entry name" value="Tscrpt_reg_AsnC-like"/>
</dbReference>
<name>A0A381WJF8_9ZZZZ</name>
<dbReference type="Pfam" id="PF13412">
    <property type="entry name" value="HTH_24"/>
    <property type="match status" value="1"/>
</dbReference>
<dbReference type="InterPro" id="IPR011991">
    <property type="entry name" value="ArsR-like_HTH"/>
</dbReference>
<evidence type="ECO:0000313" key="5">
    <source>
        <dbReference type="EMBL" id="SVA52636.1"/>
    </source>
</evidence>
<reference evidence="5" key="1">
    <citation type="submission" date="2018-05" db="EMBL/GenBank/DDBJ databases">
        <authorList>
            <person name="Lanie J.A."/>
            <person name="Ng W.-L."/>
            <person name="Kazmierczak K.M."/>
            <person name="Andrzejewski T.M."/>
            <person name="Davidsen T.M."/>
            <person name="Wayne K.J."/>
            <person name="Tettelin H."/>
            <person name="Glass J.I."/>
            <person name="Rusch D."/>
            <person name="Podicherti R."/>
            <person name="Tsui H.-C.T."/>
            <person name="Winkler M.E."/>
        </authorList>
    </citation>
    <scope>NUCLEOTIDE SEQUENCE</scope>
</reference>
<dbReference type="SMART" id="SM00344">
    <property type="entry name" value="HTH_ASNC"/>
    <property type="match status" value="1"/>
</dbReference>
<gene>
    <name evidence="5" type="ORF">METZ01_LOCUS105490</name>
</gene>
<evidence type="ECO:0000256" key="3">
    <source>
        <dbReference type="ARBA" id="ARBA00023163"/>
    </source>
</evidence>
<dbReference type="SUPFAM" id="SSF54909">
    <property type="entry name" value="Dimeric alpha+beta barrel"/>
    <property type="match status" value="1"/>
</dbReference>
<dbReference type="InterPro" id="IPR011008">
    <property type="entry name" value="Dimeric_a/b-barrel"/>
</dbReference>
<dbReference type="GO" id="GO:0043200">
    <property type="term" value="P:response to amino acid"/>
    <property type="evidence" value="ECO:0007669"/>
    <property type="project" value="TreeGrafter"/>
</dbReference>
<organism evidence="5">
    <name type="scientific">marine metagenome</name>
    <dbReference type="NCBI Taxonomy" id="408172"/>
    <lineage>
        <taxon>unclassified sequences</taxon>
        <taxon>metagenomes</taxon>
        <taxon>ecological metagenomes</taxon>
    </lineage>
</organism>
<keyword evidence="3" id="KW-0804">Transcription</keyword>
<dbReference type="InterPro" id="IPR019887">
    <property type="entry name" value="Tscrpt_reg_AsnC/Lrp_C"/>
</dbReference>
<dbReference type="GO" id="GO:0005829">
    <property type="term" value="C:cytosol"/>
    <property type="evidence" value="ECO:0007669"/>
    <property type="project" value="TreeGrafter"/>
</dbReference>
<dbReference type="AlphaFoldDB" id="A0A381WJF8"/>
<dbReference type="CDD" id="cd00090">
    <property type="entry name" value="HTH_ARSR"/>
    <property type="match status" value="1"/>
</dbReference>
<dbReference type="PANTHER" id="PTHR30154:SF34">
    <property type="entry name" value="TRANSCRIPTIONAL REGULATOR AZLB"/>
    <property type="match status" value="1"/>
</dbReference>
<dbReference type="Gene3D" id="1.10.10.10">
    <property type="entry name" value="Winged helix-like DNA-binding domain superfamily/Winged helix DNA-binding domain"/>
    <property type="match status" value="1"/>
</dbReference>
<dbReference type="SUPFAM" id="SSF46785">
    <property type="entry name" value="Winged helix' DNA-binding domain"/>
    <property type="match status" value="1"/>
</dbReference>
<dbReference type="PROSITE" id="PS50956">
    <property type="entry name" value="HTH_ASNC_2"/>
    <property type="match status" value="1"/>
</dbReference>
<dbReference type="InterPro" id="IPR036390">
    <property type="entry name" value="WH_DNA-bd_sf"/>
</dbReference>
<feature type="domain" description="HTH asnC-type" evidence="4">
    <location>
        <begin position="17"/>
        <end position="78"/>
    </location>
</feature>
<dbReference type="InterPro" id="IPR036388">
    <property type="entry name" value="WH-like_DNA-bd_sf"/>
</dbReference>
<dbReference type="Pfam" id="PF01037">
    <property type="entry name" value="AsnC_trans_reg"/>
    <property type="match status" value="1"/>
</dbReference>
<dbReference type="PANTHER" id="PTHR30154">
    <property type="entry name" value="LEUCINE-RESPONSIVE REGULATORY PROTEIN"/>
    <property type="match status" value="1"/>
</dbReference>
<dbReference type="EMBL" id="UINC01011998">
    <property type="protein sequence ID" value="SVA52636.1"/>
    <property type="molecule type" value="Genomic_DNA"/>
</dbReference>
<keyword evidence="2" id="KW-0238">DNA-binding</keyword>
<protein>
    <recommendedName>
        <fullName evidence="4">HTH asnC-type domain-containing protein</fullName>
    </recommendedName>
</protein>
<dbReference type="PRINTS" id="PR00033">
    <property type="entry name" value="HTHASNC"/>
</dbReference>
<evidence type="ECO:0000259" key="4">
    <source>
        <dbReference type="PROSITE" id="PS50956"/>
    </source>
</evidence>
<evidence type="ECO:0000256" key="1">
    <source>
        <dbReference type="ARBA" id="ARBA00023015"/>
    </source>
</evidence>
<dbReference type="Gene3D" id="3.30.70.920">
    <property type="match status" value="1"/>
</dbReference>
<sequence>MFNSRIADSATPGDCMLDETDRRILSVLQRDARTSMRKISEEVGVSLGTVSNRVRKLEGTGVIRGYTVLLDPEKIGWDLNVVIGLRIQKGRLIEIQEKIAKDPRVYGVYDVTGDFDSMVVARARDRSDLDDLSKNVMSVDGVERSVTHLVLNTVKESPTTLPDE</sequence>
<dbReference type="InterPro" id="IPR000485">
    <property type="entry name" value="AsnC-type_HTH_dom"/>
</dbReference>
<evidence type="ECO:0000256" key="2">
    <source>
        <dbReference type="ARBA" id="ARBA00023125"/>
    </source>
</evidence>
<accession>A0A381WJF8</accession>
<dbReference type="GO" id="GO:0043565">
    <property type="term" value="F:sequence-specific DNA binding"/>
    <property type="evidence" value="ECO:0007669"/>
    <property type="project" value="InterPro"/>
</dbReference>
<keyword evidence="1" id="KW-0805">Transcription regulation</keyword>
<proteinExistence type="predicted"/>